<comment type="cofactor">
    <cofactor evidence="4 5">
        <name>Mg(2+)</name>
        <dbReference type="ChEBI" id="CHEBI:18420"/>
    </cofactor>
</comment>
<evidence type="ECO:0000256" key="4">
    <source>
        <dbReference type="HAMAP-Rule" id="MF_02095"/>
    </source>
</evidence>
<feature type="binding site" evidence="4">
    <location>
        <position position="232"/>
    </location>
    <ligand>
        <name>substrate</name>
    </ligand>
</feature>
<comment type="similarity">
    <text evidence="4">Belongs to the inositol monophosphatase superfamily. CysQ family.</text>
</comment>
<feature type="binding site" evidence="4">
    <location>
        <position position="95"/>
    </location>
    <ligand>
        <name>Mg(2+)</name>
        <dbReference type="ChEBI" id="CHEBI:18420"/>
        <label>2</label>
    </ligand>
</feature>
<sequence length="279" mass="31522">MKSEIQNKIRQDYLVAIKASVEAGNEILRIYNDGDFQVELKKDDSPVTLADKRANKIIVDALEPLGIPIISEENEEIDFSERKKWDSCWIVDPLDGTIEFIKKSGEFTVNIALIENNKPVFGVIYIPVSRALYYGDVKEGKSFKIIVDDEIKIKDLLKNAEEIFPGFVQKTINVAGSRSHINSETLEYIDAIKERYEQEVKVIPKGSSLKFCLMAEGLVDVYPRLGPTMEWDTAAGHAICKAVGLKVVDKKTEKEMVYNRRELKNNSFIVSNLSGNIDD</sequence>
<dbReference type="PANTHER" id="PTHR43028:SF5">
    <property type="entry name" value="3'(2'),5'-BISPHOSPHATE NUCLEOTIDASE 1"/>
    <property type="match status" value="1"/>
</dbReference>
<dbReference type="HAMAP" id="MF_02095">
    <property type="entry name" value="CysQ"/>
    <property type="match status" value="1"/>
</dbReference>
<dbReference type="GO" id="GO:0008441">
    <property type="term" value="F:3'(2'),5'-bisphosphate nucleotidase activity"/>
    <property type="evidence" value="ECO:0007669"/>
    <property type="project" value="UniProtKB-UniRule"/>
</dbReference>
<dbReference type="EMBL" id="FUYY01000001">
    <property type="protein sequence ID" value="SKB37187.1"/>
    <property type="molecule type" value="Genomic_DNA"/>
</dbReference>
<feature type="binding site" evidence="5">
    <location>
        <position position="72"/>
    </location>
    <ligand>
        <name>Mg(2+)</name>
        <dbReference type="ChEBI" id="CHEBI:18420"/>
        <label>1</label>
        <note>catalytic</note>
    </ligand>
</feature>
<dbReference type="AlphaFoldDB" id="A0A1T5AQT8"/>
<feature type="binding site" evidence="4">
    <location>
        <position position="72"/>
    </location>
    <ligand>
        <name>Mg(2+)</name>
        <dbReference type="ChEBI" id="CHEBI:18420"/>
        <label>1</label>
    </ligand>
</feature>
<feature type="binding site" evidence="4">
    <location>
        <position position="232"/>
    </location>
    <ligand>
        <name>Mg(2+)</name>
        <dbReference type="ChEBI" id="CHEBI:18420"/>
        <label>2</label>
    </ligand>
</feature>
<feature type="binding site" evidence="5">
    <location>
        <position position="92"/>
    </location>
    <ligand>
        <name>Mg(2+)</name>
        <dbReference type="ChEBI" id="CHEBI:18420"/>
        <label>1</label>
        <note>catalytic</note>
    </ligand>
</feature>
<dbReference type="InterPro" id="IPR000760">
    <property type="entry name" value="Inositol_monophosphatase-like"/>
</dbReference>
<dbReference type="PROSITE" id="PS00629">
    <property type="entry name" value="IMP_1"/>
    <property type="match status" value="1"/>
</dbReference>
<feature type="binding site" evidence="5">
    <location>
        <position position="232"/>
    </location>
    <ligand>
        <name>Mg(2+)</name>
        <dbReference type="ChEBI" id="CHEBI:18420"/>
        <label>1</label>
        <note>catalytic</note>
    </ligand>
</feature>
<dbReference type="CDD" id="cd01638">
    <property type="entry name" value="CysQ"/>
    <property type="match status" value="1"/>
</dbReference>
<gene>
    <name evidence="4" type="primary">cysQ</name>
    <name evidence="6" type="ORF">SAMN05660776_0787</name>
</gene>
<dbReference type="InterPro" id="IPR006240">
    <property type="entry name" value="CysQ"/>
</dbReference>
<dbReference type="Gene3D" id="3.30.540.10">
    <property type="entry name" value="Fructose-1,6-Bisphosphatase, subunit A, domain 1"/>
    <property type="match status" value="1"/>
</dbReference>
<protein>
    <recommendedName>
        <fullName evidence="4">3'(2'),5'-bisphosphate nucleotidase CysQ</fullName>
        <ecNumber evidence="4">3.1.3.7</ecNumber>
    </recommendedName>
    <alternativeName>
        <fullName evidence="4">3'(2'),5-bisphosphonucleoside 3'(2')-phosphohydrolase</fullName>
    </alternativeName>
    <alternativeName>
        <fullName evidence="4">3'-phosphoadenosine 5'-phosphate phosphatase</fullName>
        <shortName evidence="4">PAP phosphatase</shortName>
    </alternativeName>
</protein>
<comment type="subcellular location">
    <subcellularLocation>
        <location evidence="4">Cell membrane</location>
        <topology evidence="4">Peripheral membrane protein</topology>
        <orientation evidence="4">Cytoplasmic side</orientation>
    </subcellularLocation>
</comment>
<dbReference type="PANTHER" id="PTHR43028">
    <property type="entry name" value="3'(2'),5'-BISPHOSPHATE NUCLEOTIDASE 1"/>
    <property type="match status" value="1"/>
</dbReference>
<evidence type="ECO:0000313" key="6">
    <source>
        <dbReference type="EMBL" id="SKB37187.1"/>
    </source>
</evidence>
<feature type="binding site" evidence="5">
    <location>
        <position position="95"/>
    </location>
    <ligand>
        <name>Mg(2+)</name>
        <dbReference type="ChEBI" id="CHEBI:18420"/>
        <label>1</label>
        <note>catalytic</note>
    </ligand>
</feature>
<comment type="function">
    <text evidence="4">Converts adenosine-3',5'-bisphosphate (PAP) to AMP.</text>
</comment>
<accession>A0A1T5AQT8</accession>
<keyword evidence="4" id="KW-0378">Hydrolase</keyword>
<dbReference type="NCBIfam" id="TIGR01331">
    <property type="entry name" value="bisphos_cysQ"/>
    <property type="match status" value="1"/>
</dbReference>
<keyword evidence="4" id="KW-0472">Membrane</keyword>
<dbReference type="OrthoDB" id="9772456at2"/>
<feature type="binding site" evidence="4">
    <location>
        <position position="72"/>
    </location>
    <ligand>
        <name>substrate</name>
    </ligand>
</feature>
<feature type="binding site" evidence="4">
    <location>
        <position position="92"/>
    </location>
    <ligand>
        <name>Mg(2+)</name>
        <dbReference type="ChEBI" id="CHEBI:18420"/>
        <label>1</label>
    </ligand>
</feature>
<reference evidence="7" key="1">
    <citation type="submission" date="2017-02" db="EMBL/GenBank/DDBJ databases">
        <authorList>
            <person name="Varghese N."/>
            <person name="Submissions S."/>
        </authorList>
    </citation>
    <scope>NUCLEOTIDE SEQUENCE [LARGE SCALE GENOMIC DNA]</scope>
    <source>
        <strain evidence="7">DSM 23405</strain>
    </source>
</reference>
<dbReference type="GO" id="GO:0005886">
    <property type="term" value="C:plasma membrane"/>
    <property type="evidence" value="ECO:0007669"/>
    <property type="project" value="UniProtKB-SubCell"/>
</dbReference>
<evidence type="ECO:0000256" key="3">
    <source>
        <dbReference type="ARBA" id="ARBA00022842"/>
    </source>
</evidence>
<dbReference type="Proteomes" id="UP000190230">
    <property type="component" value="Unassembled WGS sequence"/>
</dbReference>
<keyword evidence="7" id="KW-1185">Reference proteome</keyword>
<dbReference type="InterPro" id="IPR020583">
    <property type="entry name" value="Inositol_monoP_metal-BS"/>
</dbReference>
<feature type="binding site" evidence="4">
    <location>
        <begin position="94"/>
        <end position="97"/>
    </location>
    <ligand>
        <name>substrate</name>
    </ligand>
</feature>
<dbReference type="SUPFAM" id="SSF56655">
    <property type="entry name" value="Carbohydrate phosphatase"/>
    <property type="match status" value="1"/>
</dbReference>
<proteinExistence type="inferred from homology"/>
<dbReference type="Gene3D" id="3.40.190.80">
    <property type="match status" value="1"/>
</dbReference>
<evidence type="ECO:0000256" key="1">
    <source>
        <dbReference type="ARBA" id="ARBA00001625"/>
    </source>
</evidence>
<dbReference type="EC" id="3.1.3.7" evidence="4"/>
<organism evidence="6 7">
    <name type="scientific">Salegentibacter holothuriorum</name>
    <dbReference type="NCBI Taxonomy" id="241145"/>
    <lineage>
        <taxon>Bacteria</taxon>
        <taxon>Pseudomonadati</taxon>
        <taxon>Bacteroidota</taxon>
        <taxon>Flavobacteriia</taxon>
        <taxon>Flavobacteriales</taxon>
        <taxon>Flavobacteriaceae</taxon>
        <taxon>Salegentibacter</taxon>
    </lineage>
</organism>
<comment type="catalytic activity">
    <reaction evidence="1 4">
        <text>adenosine 3',5'-bisphosphate + H2O = AMP + phosphate</text>
        <dbReference type="Rhea" id="RHEA:10040"/>
        <dbReference type="ChEBI" id="CHEBI:15377"/>
        <dbReference type="ChEBI" id="CHEBI:43474"/>
        <dbReference type="ChEBI" id="CHEBI:58343"/>
        <dbReference type="ChEBI" id="CHEBI:456215"/>
        <dbReference type="EC" id="3.1.3.7"/>
    </reaction>
</comment>
<evidence type="ECO:0000256" key="5">
    <source>
        <dbReference type="PIRSR" id="PIRSR600760-2"/>
    </source>
</evidence>
<dbReference type="GO" id="GO:0000287">
    <property type="term" value="F:magnesium ion binding"/>
    <property type="evidence" value="ECO:0007669"/>
    <property type="project" value="UniProtKB-UniRule"/>
</dbReference>
<dbReference type="Pfam" id="PF00459">
    <property type="entry name" value="Inositol_P"/>
    <property type="match status" value="1"/>
</dbReference>
<keyword evidence="4" id="KW-1003">Cell membrane</keyword>
<dbReference type="RefSeq" id="WP_079719392.1">
    <property type="nucleotide sequence ID" value="NZ_FUYY01000001.1"/>
</dbReference>
<keyword evidence="2 4" id="KW-0479">Metal-binding</keyword>
<name>A0A1T5AQT8_9FLAO</name>
<feature type="binding site" evidence="4">
    <location>
        <position position="92"/>
    </location>
    <ligand>
        <name>Mg(2+)</name>
        <dbReference type="ChEBI" id="CHEBI:18420"/>
        <label>2</label>
    </ligand>
</feature>
<dbReference type="GO" id="GO:0050427">
    <property type="term" value="P:3'-phosphoadenosine 5'-phosphosulfate metabolic process"/>
    <property type="evidence" value="ECO:0007669"/>
    <property type="project" value="TreeGrafter"/>
</dbReference>
<dbReference type="STRING" id="241145.SAMN05660776_0787"/>
<dbReference type="InterPro" id="IPR050725">
    <property type="entry name" value="CysQ/Inositol_MonoPase"/>
</dbReference>
<feature type="binding site" evidence="5">
    <location>
        <position position="94"/>
    </location>
    <ligand>
        <name>Mg(2+)</name>
        <dbReference type="ChEBI" id="CHEBI:18420"/>
        <label>1</label>
        <note>catalytic</note>
    </ligand>
</feature>
<feature type="binding site" evidence="4">
    <location>
        <position position="94"/>
    </location>
    <ligand>
        <name>Mg(2+)</name>
        <dbReference type="ChEBI" id="CHEBI:18420"/>
        <label>1</label>
    </ligand>
</feature>
<keyword evidence="3 4" id="KW-0460">Magnesium</keyword>
<dbReference type="GO" id="GO:0000103">
    <property type="term" value="P:sulfate assimilation"/>
    <property type="evidence" value="ECO:0007669"/>
    <property type="project" value="TreeGrafter"/>
</dbReference>
<evidence type="ECO:0000256" key="2">
    <source>
        <dbReference type="ARBA" id="ARBA00022723"/>
    </source>
</evidence>
<evidence type="ECO:0000313" key="7">
    <source>
        <dbReference type="Proteomes" id="UP000190230"/>
    </source>
</evidence>